<dbReference type="InterPro" id="IPR023631">
    <property type="entry name" value="Amidase_dom"/>
</dbReference>
<accession>A0A1H1M176</accession>
<dbReference type="PANTHER" id="PTHR42678">
    <property type="entry name" value="AMIDASE"/>
    <property type="match status" value="1"/>
</dbReference>
<organism evidence="3 4">
    <name type="scientific">Friedmanniella luteola</name>
    <dbReference type="NCBI Taxonomy" id="546871"/>
    <lineage>
        <taxon>Bacteria</taxon>
        <taxon>Bacillati</taxon>
        <taxon>Actinomycetota</taxon>
        <taxon>Actinomycetes</taxon>
        <taxon>Propionibacteriales</taxon>
        <taxon>Nocardioidaceae</taxon>
        <taxon>Friedmanniella</taxon>
    </lineage>
</organism>
<dbReference type="EMBL" id="LT629749">
    <property type="protein sequence ID" value="SDR80608.1"/>
    <property type="molecule type" value="Genomic_DNA"/>
</dbReference>
<dbReference type="Pfam" id="PF01425">
    <property type="entry name" value="Amidase"/>
    <property type="match status" value="1"/>
</dbReference>
<dbReference type="Proteomes" id="UP000199092">
    <property type="component" value="Chromosome I"/>
</dbReference>
<evidence type="ECO:0000259" key="2">
    <source>
        <dbReference type="Pfam" id="PF01425"/>
    </source>
</evidence>
<reference evidence="3 4" key="1">
    <citation type="submission" date="2016-10" db="EMBL/GenBank/DDBJ databases">
        <authorList>
            <person name="de Groot N.N."/>
        </authorList>
    </citation>
    <scope>NUCLEOTIDE SEQUENCE [LARGE SCALE GENOMIC DNA]</scope>
    <source>
        <strain evidence="3 4">DSM 21741</strain>
    </source>
</reference>
<evidence type="ECO:0000313" key="3">
    <source>
        <dbReference type="EMBL" id="SDR80608.1"/>
    </source>
</evidence>
<feature type="domain" description="Amidase" evidence="2">
    <location>
        <begin position="75"/>
        <end position="511"/>
    </location>
</feature>
<proteinExistence type="predicted"/>
<dbReference type="PANTHER" id="PTHR42678:SF34">
    <property type="entry name" value="OS04G0183300 PROTEIN"/>
    <property type="match status" value="1"/>
</dbReference>
<name>A0A1H1M176_9ACTN</name>
<feature type="region of interest" description="Disordered" evidence="1">
    <location>
        <begin position="529"/>
        <end position="568"/>
    </location>
</feature>
<dbReference type="STRING" id="546871.SAMN04488543_0520"/>
<dbReference type="AlphaFoldDB" id="A0A1H1M176"/>
<dbReference type="InterPro" id="IPR036928">
    <property type="entry name" value="AS_sf"/>
</dbReference>
<keyword evidence="4" id="KW-1185">Reference proteome</keyword>
<evidence type="ECO:0000313" key="4">
    <source>
        <dbReference type="Proteomes" id="UP000199092"/>
    </source>
</evidence>
<dbReference type="Gene3D" id="3.90.1300.10">
    <property type="entry name" value="Amidase signature (AS) domain"/>
    <property type="match status" value="1"/>
</dbReference>
<dbReference type="InterPro" id="IPR006311">
    <property type="entry name" value="TAT_signal"/>
</dbReference>
<dbReference type="SUPFAM" id="SSF75304">
    <property type="entry name" value="Amidase signature (AS) enzymes"/>
    <property type="match status" value="1"/>
</dbReference>
<sequence length="568" mass="60561">MTDTIDRRRFLELGAGGLTALAVGSTVVLPAGATVDTAGVAQHTRRHPGAPWFETDIGTLQRWMRRGRVTSAGLTAGFLARIAELNPVLHAVIETNPDALRIARRRDAERRAGHLRGPLHGIPVLVKDNIATDDRMETTAGSLALVGSEVPADAPLVRQLRRAGAVVLGKANLSEWANFRGFDSINGWSARGGFTRNPYDLGLDPSGSSSGSAAAVAAGLSVVAVGTETDGSILSPAGEQSIVGLKPTVGLVSGRGIIPIAASQDTAGPMARTVRDAALLLDTLRVPGRRVLGHRVPRSYAEHLDRRGLRHARLAYDLRYVTGDYGPGDEDALALTETVLRRLRRAGAVVEEVTSLDPAQPDASGRIPLDDEFTVLLFEFKVQIQQYLSTLRNTDLRTLADLIAFNRAQCGTELAWFGQEVFELAEATSGDLRDPGYRAAKATSQAFGRGVIDGYRRQGFDAVLTPSNSFATSVAATAGYPSLSVPIGFVRETRPVGLWMAAGCLEEPALLGLGHAVEQLLQARERPTLAGTVPPLPDPFNGCQAPAPQADRSRTAAAPTPARRRRTW</sequence>
<evidence type="ECO:0000256" key="1">
    <source>
        <dbReference type="SAM" id="MobiDB-lite"/>
    </source>
</evidence>
<dbReference type="PROSITE" id="PS51318">
    <property type="entry name" value="TAT"/>
    <property type="match status" value="1"/>
</dbReference>
<gene>
    <name evidence="3" type="ORF">SAMN04488543_0520</name>
</gene>
<protein>
    <submittedName>
        <fullName evidence="3">Amidase</fullName>
    </submittedName>
</protein>
<dbReference type="RefSeq" id="WP_197677179.1">
    <property type="nucleotide sequence ID" value="NZ_LT629749.1"/>
</dbReference>